<protein>
    <submittedName>
        <fullName evidence="2">Uncharacterized protein</fullName>
    </submittedName>
</protein>
<gene>
    <name evidence="2" type="ORF">OG442_39110</name>
</gene>
<keyword evidence="1" id="KW-0472">Membrane</keyword>
<dbReference type="Proteomes" id="UP001432209">
    <property type="component" value="Chromosome"/>
</dbReference>
<keyword evidence="1" id="KW-1133">Transmembrane helix</keyword>
<keyword evidence="3" id="KW-1185">Reference proteome</keyword>
<dbReference type="EMBL" id="CP109495">
    <property type="protein sequence ID" value="WUX57073.1"/>
    <property type="molecule type" value="Genomic_DNA"/>
</dbReference>
<dbReference type="RefSeq" id="WP_329082126.1">
    <property type="nucleotide sequence ID" value="NZ_CP109495.1"/>
</dbReference>
<feature type="transmembrane region" description="Helical" evidence="1">
    <location>
        <begin position="6"/>
        <end position="25"/>
    </location>
</feature>
<name>A0ABZ2AEE6_STRNV</name>
<proteinExistence type="predicted"/>
<sequence>MDEWGIALIAAGSALAGSLVTGWFARSAGMRQAEAAQHAGDRQADALLHTVRLTLQEQRAVRLLDLRRQTYVAFLEAATPTSRAGFGADGLVALQRALGAVELEGPTDVARLAGEVVNSLRRDDPPDDVDRARLHFTSAAQAALDPTVPEPQRPQ</sequence>
<organism evidence="2 3">
    <name type="scientific">Streptomyces niveus</name>
    <name type="common">Streptomyces spheroides</name>
    <dbReference type="NCBI Taxonomy" id="193462"/>
    <lineage>
        <taxon>Bacteria</taxon>
        <taxon>Bacillati</taxon>
        <taxon>Actinomycetota</taxon>
        <taxon>Actinomycetes</taxon>
        <taxon>Kitasatosporales</taxon>
        <taxon>Streptomycetaceae</taxon>
        <taxon>Streptomyces</taxon>
    </lineage>
</organism>
<reference evidence="2" key="1">
    <citation type="submission" date="2022-10" db="EMBL/GenBank/DDBJ databases">
        <title>The complete genomes of actinobacterial strains from the NBC collection.</title>
        <authorList>
            <person name="Joergensen T.S."/>
            <person name="Alvarez Arevalo M."/>
            <person name="Sterndorff E.B."/>
            <person name="Faurdal D."/>
            <person name="Vuksanovic O."/>
            <person name="Mourched A.-S."/>
            <person name="Charusanti P."/>
            <person name="Shaw S."/>
            <person name="Blin K."/>
            <person name="Weber T."/>
        </authorList>
    </citation>
    <scope>NUCLEOTIDE SEQUENCE</scope>
    <source>
        <strain evidence="2">NBC_01432</strain>
    </source>
</reference>
<evidence type="ECO:0000313" key="2">
    <source>
        <dbReference type="EMBL" id="WUX57073.1"/>
    </source>
</evidence>
<keyword evidence="1" id="KW-0812">Transmembrane</keyword>
<accession>A0ABZ2AEE6</accession>
<evidence type="ECO:0000256" key="1">
    <source>
        <dbReference type="SAM" id="Phobius"/>
    </source>
</evidence>
<evidence type="ECO:0000313" key="3">
    <source>
        <dbReference type="Proteomes" id="UP001432209"/>
    </source>
</evidence>